<evidence type="ECO:0000313" key="2">
    <source>
        <dbReference type="Proteomes" id="UP001139461"/>
    </source>
</evidence>
<dbReference type="EMBL" id="JAIRBA010000081">
    <property type="protein sequence ID" value="MCG2420535.1"/>
    <property type="molecule type" value="Genomic_DNA"/>
</dbReference>
<feature type="non-terminal residue" evidence="1">
    <location>
        <position position="1"/>
    </location>
</feature>
<protein>
    <recommendedName>
        <fullName evidence="3">HYR domain-containing protein</fullName>
    </recommendedName>
</protein>
<evidence type="ECO:0000313" key="1">
    <source>
        <dbReference type="EMBL" id="MCG2420535.1"/>
    </source>
</evidence>
<reference evidence="1" key="1">
    <citation type="submission" date="2021-09" db="EMBL/GenBank/DDBJ databases">
        <title>Genome of Aequorivita sp. strain F47161.</title>
        <authorList>
            <person name="Wang Y."/>
        </authorList>
    </citation>
    <scope>NUCLEOTIDE SEQUENCE</scope>
    <source>
        <strain evidence="1">F47161</strain>
    </source>
</reference>
<dbReference type="PANTHER" id="PTHR24273:SF32">
    <property type="entry name" value="HYALIN"/>
    <property type="match status" value="1"/>
</dbReference>
<proteinExistence type="predicted"/>
<dbReference type="PANTHER" id="PTHR24273">
    <property type="entry name" value="FI04643P-RELATED"/>
    <property type="match status" value="1"/>
</dbReference>
<accession>A0A9X1QXG5</accession>
<sequence length="476" mass="47083">LTVTDVNGNTSTCTTVVTVEDNVAPVANCAAPFTIQLDATGNASITVGDIDAGSTDACGIATTTIDKSTFTCADVGPNTITLTVTDVNGNVSTCTTVVTVEDNVAPVANCAAPFTIQLDATGNASITVGDIDAGSTDACGIATTTIDKSTFTCADVGPNTITLTVTDVNGNVSTCTTVVTVEDNVAPVANCAAPFTIQLDATGNASITVGDIDAGSTDACGIATTTIDKSTFTCADVGPNTITLTVTDVNGNVSTCTTVVTVEDNVAPVANCAAPFTLQLDATGNASITVGDIDAGSTDACGIATTTIDKSTFTCADVGPNTITLTVTDVNGNVSTCTTVVTVEDNVAPVANCAAPFTIQLDATGNASITVGDIDAGSTDACGIATTTIDKSTFTCADVGPNTITLTVTDVNGNVSTCTTVVTVEDNVAPVANCAAPFTIQLDATGNASITVGDIDAGSTDACGIATTTIDKSTFT</sequence>
<name>A0A9X1QXG5_9FLAO</name>
<feature type="non-terminal residue" evidence="1">
    <location>
        <position position="476"/>
    </location>
</feature>
<evidence type="ECO:0008006" key="3">
    <source>
        <dbReference type="Google" id="ProtNLM"/>
    </source>
</evidence>
<comment type="caution">
    <text evidence="1">The sequence shown here is derived from an EMBL/GenBank/DDBJ whole genome shotgun (WGS) entry which is preliminary data.</text>
</comment>
<dbReference type="Proteomes" id="UP001139461">
    <property type="component" value="Unassembled WGS sequence"/>
</dbReference>
<organism evidence="1 2">
    <name type="scientific">Aequorivita vitellina</name>
    <dbReference type="NCBI Taxonomy" id="2874475"/>
    <lineage>
        <taxon>Bacteria</taxon>
        <taxon>Pseudomonadati</taxon>
        <taxon>Bacteroidota</taxon>
        <taxon>Flavobacteriia</taxon>
        <taxon>Flavobacteriales</taxon>
        <taxon>Flavobacteriaceae</taxon>
        <taxon>Aequorivita</taxon>
    </lineage>
</organism>
<gene>
    <name evidence="1" type="ORF">K8089_16050</name>
</gene>
<dbReference type="AlphaFoldDB" id="A0A9X1QXG5"/>
<keyword evidence="2" id="KW-1185">Reference proteome</keyword>